<name>A0ABP1E9J9_9APHY</name>
<evidence type="ECO:0008006" key="3">
    <source>
        <dbReference type="Google" id="ProtNLM"/>
    </source>
</evidence>
<dbReference type="InterPro" id="IPR014752">
    <property type="entry name" value="Arrestin-like_C"/>
</dbReference>
<accession>A0ABP1E9J9</accession>
<gene>
    <name evidence="1" type="ORF">GFSPODELE1_LOCUS10596</name>
</gene>
<proteinExistence type="predicted"/>
<evidence type="ECO:0000313" key="1">
    <source>
        <dbReference type="EMBL" id="CAL1716123.1"/>
    </source>
</evidence>
<dbReference type="Proteomes" id="UP001497453">
    <property type="component" value="Chromosome 9"/>
</dbReference>
<dbReference type="Gene3D" id="2.60.40.640">
    <property type="match status" value="1"/>
</dbReference>
<evidence type="ECO:0000313" key="2">
    <source>
        <dbReference type="Proteomes" id="UP001497453"/>
    </source>
</evidence>
<keyword evidence="2" id="KW-1185">Reference proteome</keyword>
<organism evidence="1 2">
    <name type="scientific">Somion occarium</name>
    <dbReference type="NCBI Taxonomy" id="3059160"/>
    <lineage>
        <taxon>Eukaryota</taxon>
        <taxon>Fungi</taxon>
        <taxon>Dikarya</taxon>
        <taxon>Basidiomycota</taxon>
        <taxon>Agaricomycotina</taxon>
        <taxon>Agaricomycetes</taxon>
        <taxon>Polyporales</taxon>
        <taxon>Cerrenaceae</taxon>
        <taxon>Somion</taxon>
    </lineage>
</organism>
<protein>
    <recommendedName>
        <fullName evidence="3">Arrestin-like N-terminal domain-containing protein</fullName>
    </recommendedName>
</protein>
<dbReference type="EMBL" id="OZ037952">
    <property type="protein sequence ID" value="CAL1716123.1"/>
    <property type="molecule type" value="Genomic_DNA"/>
</dbReference>
<reference evidence="2" key="1">
    <citation type="submission" date="2024-04" db="EMBL/GenBank/DDBJ databases">
        <authorList>
            <person name="Shaw F."/>
            <person name="Minotto A."/>
        </authorList>
    </citation>
    <scope>NUCLEOTIDE SEQUENCE [LARGE SCALE GENOMIC DNA]</scope>
</reference>
<sequence length="425" mass="46682">MSQPVSALSLSNASTDLELPSYHQVSQGRRTTNAHPQVEHAYHLTKGGRRWLSLHLRSRAEHPGQQPSFIQSQLITGSVSLDLRNEVLIRSISVHVIGELSADAHRFLTITRQLHVSDLNEVSSDTPEQPVVHAGKLVGKHTWPFTIRMPRGVCIVSNDGTRHMFRLPPSLDGKARIRYHILVRVKRGTLSSGQRLVVPFTYTPQARPAQPSILRQIAYLENSPLAGPDGDPDGWRTSQPVKICGKIFNARSIEVTCTLSIARPLCYTRGTAIPLTMTISSSDSQALDLLSSPIAPSVRLLRLAEFSPTILSSATKVVGPWEAKPEIVGDAVWWLVPDVSGAAAEETSRCLHGEIKIPEDAPPNCRILNFQLQYAVALFPFKAVAFTPAVLHTSQLHSENVEIVTVHAQGPRPVAYLPPQYDATL</sequence>